<evidence type="ECO:0000313" key="2">
    <source>
        <dbReference type="EMBL" id="GGP66639.1"/>
    </source>
</evidence>
<dbReference type="Proteomes" id="UP000654367">
    <property type="component" value="Unassembled WGS sequence"/>
</dbReference>
<accession>A0ABQ2QA48</accession>
<organism evidence="2 3">
    <name type="scientific">Shewanella saliphila</name>
    <dbReference type="NCBI Taxonomy" id="2282698"/>
    <lineage>
        <taxon>Bacteria</taxon>
        <taxon>Pseudomonadati</taxon>
        <taxon>Pseudomonadota</taxon>
        <taxon>Gammaproteobacteria</taxon>
        <taxon>Alteromonadales</taxon>
        <taxon>Shewanellaceae</taxon>
        <taxon>Shewanella</taxon>
    </lineage>
</organism>
<feature type="transmembrane region" description="Helical" evidence="1">
    <location>
        <begin position="12"/>
        <end position="31"/>
    </location>
</feature>
<dbReference type="EMBL" id="BMQV01000050">
    <property type="protein sequence ID" value="GGP66639.1"/>
    <property type="molecule type" value="Genomic_DNA"/>
</dbReference>
<keyword evidence="1" id="KW-0812">Transmembrane</keyword>
<keyword evidence="3" id="KW-1185">Reference proteome</keyword>
<comment type="caution">
    <text evidence="2">The sequence shown here is derived from an EMBL/GenBank/DDBJ whole genome shotgun (WGS) entry which is preliminary data.</text>
</comment>
<name>A0ABQ2QA48_9GAMM</name>
<evidence type="ECO:0000256" key="1">
    <source>
        <dbReference type="SAM" id="Phobius"/>
    </source>
</evidence>
<proteinExistence type="predicted"/>
<protein>
    <submittedName>
        <fullName evidence="2">Uncharacterized protein</fullName>
    </submittedName>
</protein>
<keyword evidence="1" id="KW-0472">Membrane</keyword>
<gene>
    <name evidence="2" type="ORF">GCM10009409_34830</name>
</gene>
<sequence>MLKYGCLIKQANLCCFNYSCGLISLLLSIFATELFTVELFTVELFTVELFTVEYG</sequence>
<reference evidence="3" key="1">
    <citation type="journal article" date="2019" name="Int. J. Syst. Evol. Microbiol.">
        <title>The Global Catalogue of Microorganisms (GCM) 10K type strain sequencing project: providing services to taxonomists for standard genome sequencing and annotation.</title>
        <authorList>
            <consortium name="The Broad Institute Genomics Platform"/>
            <consortium name="The Broad Institute Genome Sequencing Center for Infectious Disease"/>
            <person name="Wu L."/>
            <person name="Ma J."/>
        </authorList>
    </citation>
    <scope>NUCLEOTIDE SEQUENCE [LARGE SCALE GENOMIC DNA]</scope>
    <source>
        <strain evidence="3">JCM 32304</strain>
    </source>
</reference>
<evidence type="ECO:0000313" key="3">
    <source>
        <dbReference type="Proteomes" id="UP000654367"/>
    </source>
</evidence>
<keyword evidence="1" id="KW-1133">Transmembrane helix</keyword>